<feature type="domain" description="IPT/TIG" evidence="2">
    <location>
        <begin position="35"/>
        <end position="113"/>
    </location>
</feature>
<dbReference type="InterPro" id="IPR001258">
    <property type="entry name" value="NHL_repeat"/>
</dbReference>
<dbReference type="PANTHER" id="PTHR13833:SF71">
    <property type="entry name" value="NHL DOMAIN-CONTAINING PROTEIN"/>
    <property type="match status" value="1"/>
</dbReference>
<dbReference type="Gene3D" id="2.120.10.30">
    <property type="entry name" value="TolB, C-terminal domain"/>
    <property type="match status" value="3"/>
</dbReference>
<dbReference type="SUPFAM" id="SSF101898">
    <property type="entry name" value="NHL repeat"/>
    <property type="match status" value="1"/>
</dbReference>
<evidence type="ECO:0000313" key="4">
    <source>
        <dbReference type="Proteomes" id="UP001549749"/>
    </source>
</evidence>
<name>A0ABV2T856_9BACT</name>
<organism evidence="3 4">
    <name type="scientific">Chitinophaga defluvii</name>
    <dbReference type="NCBI Taxonomy" id="3163343"/>
    <lineage>
        <taxon>Bacteria</taxon>
        <taxon>Pseudomonadati</taxon>
        <taxon>Bacteroidota</taxon>
        <taxon>Chitinophagia</taxon>
        <taxon>Chitinophagales</taxon>
        <taxon>Chitinophagaceae</taxon>
        <taxon>Chitinophaga</taxon>
    </lineage>
</organism>
<evidence type="ECO:0000259" key="2">
    <source>
        <dbReference type="Pfam" id="PF01833"/>
    </source>
</evidence>
<dbReference type="CDD" id="cd00603">
    <property type="entry name" value="IPT_PCSR"/>
    <property type="match status" value="1"/>
</dbReference>
<accession>A0ABV2T856</accession>
<dbReference type="SUPFAM" id="SSF81296">
    <property type="entry name" value="E set domains"/>
    <property type="match status" value="1"/>
</dbReference>
<protein>
    <submittedName>
        <fullName evidence="3">IPT/TIG domain-containing protein</fullName>
    </submittedName>
</protein>
<dbReference type="InterPro" id="IPR011042">
    <property type="entry name" value="6-blade_b-propeller_TolB-like"/>
</dbReference>
<dbReference type="Pfam" id="PF01436">
    <property type="entry name" value="NHL"/>
    <property type="match status" value="1"/>
</dbReference>
<dbReference type="RefSeq" id="WP_354661796.1">
    <property type="nucleotide sequence ID" value="NZ_JBEXAC010000002.1"/>
</dbReference>
<keyword evidence="1" id="KW-0677">Repeat</keyword>
<dbReference type="InterPro" id="IPR014756">
    <property type="entry name" value="Ig_E-set"/>
</dbReference>
<sequence>MKNILYYVLALLTITAASSCKKDKAFEHDASAPIIIEKFTPATGGAGTEVLIYGSNFVTDTSRVSVTVNGVKAFVEGVVQDRLLIAIPRKAGVGKITVTIDGQSTSSKDDFQYTPSYVVTTLAGNGTPGYADGKGSAAAFNFGNRCGLDIDEEGNLYVAEAENRRIRKIAPDGTVTTLAGSGRNEYAEGKGTAASFFLPMDVVVDKDGNVFTSDPSAWTIRKITPDGTTSLIGWMEAWGLGIDKRDGTLYYTDAKSSGSVFKVKPDGSTEQIITGLSYPSDVTVDSKGNLFVVLNGSSVIQEFKYNTWAPGIIIGQPGIAGLVNGEAAAAKFDTPWGIAADSKDNLYVAGNGTWDGASTNSNQCIRFITAGTWQVSTYTGGSTAGFADGTGSAALFNAPTGVTVSKDGIVYVVDRKNNRVRMVTAE</sequence>
<dbReference type="InterPro" id="IPR013783">
    <property type="entry name" value="Ig-like_fold"/>
</dbReference>
<dbReference type="InterPro" id="IPR002909">
    <property type="entry name" value="IPT_dom"/>
</dbReference>
<dbReference type="Proteomes" id="UP001549749">
    <property type="component" value="Unassembled WGS sequence"/>
</dbReference>
<dbReference type="PROSITE" id="PS51257">
    <property type="entry name" value="PROKAR_LIPOPROTEIN"/>
    <property type="match status" value="1"/>
</dbReference>
<reference evidence="3 4" key="1">
    <citation type="submission" date="2024-06" db="EMBL/GenBank/DDBJ databases">
        <title>Chitinophaga defluvii sp. nov., isolated from municipal sewage.</title>
        <authorList>
            <person name="Zhang L."/>
        </authorList>
    </citation>
    <scope>NUCLEOTIDE SEQUENCE [LARGE SCALE GENOMIC DNA]</scope>
    <source>
        <strain evidence="3 4">H8</strain>
    </source>
</reference>
<evidence type="ECO:0000256" key="1">
    <source>
        <dbReference type="ARBA" id="ARBA00022737"/>
    </source>
</evidence>
<proteinExistence type="predicted"/>
<dbReference type="Pfam" id="PF01833">
    <property type="entry name" value="TIG"/>
    <property type="match status" value="1"/>
</dbReference>
<evidence type="ECO:0000313" key="3">
    <source>
        <dbReference type="EMBL" id="MET6999228.1"/>
    </source>
</evidence>
<gene>
    <name evidence="3" type="ORF">ABR189_17705</name>
</gene>
<comment type="caution">
    <text evidence="3">The sequence shown here is derived from an EMBL/GenBank/DDBJ whole genome shotgun (WGS) entry which is preliminary data.</text>
</comment>
<dbReference type="EMBL" id="JBEXAC010000002">
    <property type="protein sequence ID" value="MET6999228.1"/>
    <property type="molecule type" value="Genomic_DNA"/>
</dbReference>
<dbReference type="PANTHER" id="PTHR13833">
    <property type="match status" value="1"/>
</dbReference>
<keyword evidence="4" id="KW-1185">Reference proteome</keyword>
<dbReference type="Gene3D" id="2.60.40.10">
    <property type="entry name" value="Immunoglobulins"/>
    <property type="match status" value="1"/>
</dbReference>